<feature type="transmembrane region" description="Helical" evidence="6">
    <location>
        <begin position="261"/>
        <end position="281"/>
    </location>
</feature>
<evidence type="ECO:0000256" key="4">
    <source>
        <dbReference type="ARBA" id="ARBA00022989"/>
    </source>
</evidence>
<dbReference type="CDD" id="cd17324">
    <property type="entry name" value="MFS_NepI_like"/>
    <property type="match status" value="1"/>
</dbReference>
<dbReference type="InterPro" id="IPR001958">
    <property type="entry name" value="Tet-R_TetA/multi-R_MdtG-like"/>
</dbReference>
<comment type="caution">
    <text evidence="8">The sequence shown here is derived from an EMBL/GenBank/DDBJ whole genome shotgun (WGS) entry which is preliminary data.</text>
</comment>
<evidence type="ECO:0000256" key="2">
    <source>
        <dbReference type="ARBA" id="ARBA00022475"/>
    </source>
</evidence>
<keyword evidence="5 6" id="KW-0472">Membrane</keyword>
<feature type="transmembrane region" description="Helical" evidence="6">
    <location>
        <begin position="201"/>
        <end position="224"/>
    </location>
</feature>
<evidence type="ECO:0000313" key="9">
    <source>
        <dbReference type="Proteomes" id="UP000229498"/>
    </source>
</evidence>
<accession>A0A2M9G010</accession>
<dbReference type="InterPro" id="IPR050189">
    <property type="entry name" value="MFS_Efflux_Transporters"/>
</dbReference>
<keyword evidence="3 6" id="KW-0812">Transmembrane</keyword>
<keyword evidence="2" id="KW-1003">Cell membrane</keyword>
<feature type="transmembrane region" description="Helical" evidence="6">
    <location>
        <begin position="94"/>
        <end position="115"/>
    </location>
</feature>
<feature type="transmembrane region" description="Helical" evidence="6">
    <location>
        <begin position="157"/>
        <end position="181"/>
    </location>
</feature>
<dbReference type="AlphaFoldDB" id="A0A2M9G010"/>
<keyword evidence="4 6" id="KW-1133">Transmembrane helix</keyword>
<dbReference type="Proteomes" id="UP000229498">
    <property type="component" value="Unassembled WGS sequence"/>
</dbReference>
<dbReference type="InterPro" id="IPR036259">
    <property type="entry name" value="MFS_trans_sf"/>
</dbReference>
<feature type="transmembrane region" description="Helical" evidence="6">
    <location>
        <begin position="69"/>
        <end position="88"/>
    </location>
</feature>
<dbReference type="GO" id="GO:0022857">
    <property type="term" value="F:transmembrane transporter activity"/>
    <property type="evidence" value="ECO:0007669"/>
    <property type="project" value="InterPro"/>
</dbReference>
<feature type="transmembrane region" description="Helical" evidence="6">
    <location>
        <begin position="287"/>
        <end position="308"/>
    </location>
</feature>
<protein>
    <recommendedName>
        <fullName evidence="7">Major facilitator superfamily (MFS) profile domain-containing protein</fullName>
    </recommendedName>
</protein>
<evidence type="ECO:0000259" key="7">
    <source>
        <dbReference type="PROSITE" id="PS50850"/>
    </source>
</evidence>
<dbReference type="PRINTS" id="PR01035">
    <property type="entry name" value="TCRTETA"/>
</dbReference>
<dbReference type="PANTHER" id="PTHR43124:SF10">
    <property type="entry name" value="PURINE EFFLUX PUMP PBUE"/>
    <property type="match status" value="1"/>
</dbReference>
<dbReference type="Pfam" id="PF07690">
    <property type="entry name" value="MFS_1"/>
    <property type="match status" value="1"/>
</dbReference>
<proteinExistence type="predicted"/>
<evidence type="ECO:0000313" key="8">
    <source>
        <dbReference type="EMBL" id="PJK29014.1"/>
    </source>
</evidence>
<dbReference type="SUPFAM" id="SSF103473">
    <property type="entry name" value="MFS general substrate transporter"/>
    <property type="match status" value="1"/>
</dbReference>
<dbReference type="InterPro" id="IPR011701">
    <property type="entry name" value="MFS"/>
</dbReference>
<dbReference type="RefSeq" id="WP_109794097.1">
    <property type="nucleotide sequence ID" value="NZ_PHIG01000037.1"/>
</dbReference>
<evidence type="ECO:0000256" key="6">
    <source>
        <dbReference type="SAM" id="Phobius"/>
    </source>
</evidence>
<keyword evidence="9" id="KW-1185">Reference proteome</keyword>
<evidence type="ECO:0000256" key="3">
    <source>
        <dbReference type="ARBA" id="ARBA00022692"/>
    </source>
</evidence>
<dbReference type="GO" id="GO:0005886">
    <property type="term" value="C:plasma membrane"/>
    <property type="evidence" value="ECO:0007669"/>
    <property type="project" value="UniProtKB-SubCell"/>
</dbReference>
<reference evidence="8 9" key="1">
    <citation type="submission" date="2017-11" db="EMBL/GenBank/DDBJ databases">
        <title>Draft genome sequence of Rhizobiales bacterium SY3-13.</title>
        <authorList>
            <person name="Sun C."/>
        </authorList>
    </citation>
    <scope>NUCLEOTIDE SEQUENCE [LARGE SCALE GENOMIC DNA]</scope>
    <source>
        <strain evidence="8 9">SY3-13</strain>
    </source>
</reference>
<sequence length="380" mass="39322">MKALWGLALGNFAVGTGALVVAGVLPDIARDLGVPDARSGHLISLYAIAYALGAPLLGSLTGGFDRRRLLVGAAALIAVANIVAALAASFDLLLFARIASALGAAIFSPIGAAVASTLVPPERVARALSLVFGGFVVATVLGVPLGTWLGGNFGWPVTFWFVAALAAGATISALVTVPKGLKARGAGFRPLFAVLKNHRMVLALSVGVGHMACQFIPYTFIALILSQRSNADTNDITVVLLLFGLFSFIGNIVGGRITDRFGTTVTILGGLFTLPVIFAAFDLLDTGVIAACIMLSVWGAAGFSFAVAQQARLVGLAPEQSSTALSLHASSMYLGQALGALVGAQVLRGMDLYALQWFALAGALLTLTLFLISRRQWRGR</sequence>
<dbReference type="Gene3D" id="1.20.1250.20">
    <property type="entry name" value="MFS general substrate transporter like domains"/>
    <property type="match status" value="1"/>
</dbReference>
<feature type="domain" description="Major facilitator superfamily (MFS) profile" evidence="7">
    <location>
        <begin position="3"/>
        <end position="374"/>
    </location>
</feature>
<feature type="transmembrane region" description="Helical" evidence="6">
    <location>
        <begin position="329"/>
        <end position="347"/>
    </location>
</feature>
<evidence type="ECO:0000256" key="1">
    <source>
        <dbReference type="ARBA" id="ARBA00004651"/>
    </source>
</evidence>
<feature type="transmembrane region" description="Helical" evidence="6">
    <location>
        <begin position="38"/>
        <end position="57"/>
    </location>
</feature>
<evidence type="ECO:0000256" key="5">
    <source>
        <dbReference type="ARBA" id="ARBA00023136"/>
    </source>
</evidence>
<organism evidence="8 9">
    <name type="scientific">Minwuia thermotolerans</name>
    <dbReference type="NCBI Taxonomy" id="2056226"/>
    <lineage>
        <taxon>Bacteria</taxon>
        <taxon>Pseudomonadati</taxon>
        <taxon>Pseudomonadota</taxon>
        <taxon>Alphaproteobacteria</taxon>
        <taxon>Minwuiales</taxon>
        <taxon>Minwuiaceae</taxon>
        <taxon>Minwuia</taxon>
    </lineage>
</organism>
<feature type="transmembrane region" description="Helical" evidence="6">
    <location>
        <begin position="236"/>
        <end position="254"/>
    </location>
</feature>
<dbReference type="PROSITE" id="PS50850">
    <property type="entry name" value="MFS"/>
    <property type="match status" value="1"/>
</dbReference>
<name>A0A2M9G010_9PROT</name>
<gene>
    <name evidence="8" type="ORF">CVT23_13925</name>
</gene>
<comment type="subcellular location">
    <subcellularLocation>
        <location evidence="1">Cell membrane</location>
        <topology evidence="1">Multi-pass membrane protein</topology>
    </subcellularLocation>
</comment>
<dbReference type="PANTHER" id="PTHR43124">
    <property type="entry name" value="PURINE EFFLUX PUMP PBUE"/>
    <property type="match status" value="1"/>
</dbReference>
<feature type="transmembrane region" description="Helical" evidence="6">
    <location>
        <begin position="127"/>
        <end position="151"/>
    </location>
</feature>
<dbReference type="InterPro" id="IPR020846">
    <property type="entry name" value="MFS_dom"/>
</dbReference>
<dbReference type="EMBL" id="PHIG01000037">
    <property type="protein sequence ID" value="PJK29014.1"/>
    <property type="molecule type" value="Genomic_DNA"/>
</dbReference>
<dbReference type="OrthoDB" id="9788453at2"/>
<feature type="transmembrane region" description="Helical" evidence="6">
    <location>
        <begin position="353"/>
        <end position="372"/>
    </location>
</feature>